<dbReference type="PANTHER" id="PTHR38733">
    <property type="entry name" value="PROTEIN MCRC"/>
    <property type="match status" value="1"/>
</dbReference>
<organism evidence="1 2">
    <name type="scientific">Desulforudis audaxviator (strain MP104C)</name>
    <dbReference type="NCBI Taxonomy" id="477974"/>
    <lineage>
        <taxon>Bacteria</taxon>
        <taxon>Bacillati</taxon>
        <taxon>Bacillota</taxon>
        <taxon>Clostridia</taxon>
        <taxon>Thermoanaerobacterales</taxon>
        <taxon>Candidatus Desulforudaceae</taxon>
        <taxon>Candidatus Desulforudis</taxon>
    </lineage>
</organism>
<dbReference type="OrthoDB" id="251794at2"/>
<dbReference type="Pfam" id="PF10117">
    <property type="entry name" value="McrBC"/>
    <property type="match status" value="1"/>
</dbReference>
<dbReference type="RefSeq" id="WP_012301542.1">
    <property type="nucleotide sequence ID" value="NC_010424.1"/>
</dbReference>
<reference evidence="1 2" key="2">
    <citation type="journal article" date="2008" name="Science">
        <title>Environmental genomics reveals a single-species ecosystem deep within Earth.</title>
        <authorList>
            <person name="Chivian D."/>
            <person name="Brodie E.L."/>
            <person name="Alm E.J."/>
            <person name="Culley D.E."/>
            <person name="Dehal P.S."/>
            <person name="Desantis T.Z."/>
            <person name="Gihring T.M."/>
            <person name="Lapidus A."/>
            <person name="Lin L.H."/>
            <person name="Lowry S.R."/>
            <person name="Moser D.P."/>
            <person name="Richardson P.M."/>
            <person name="Southam G."/>
            <person name="Wanger G."/>
            <person name="Pratt L.M."/>
            <person name="Andersen G.L."/>
            <person name="Hazen T.C."/>
            <person name="Brockman F.J."/>
            <person name="Arkin A.P."/>
            <person name="Onstott T.C."/>
        </authorList>
    </citation>
    <scope>NUCLEOTIDE SEQUENCE [LARGE SCALE GENOMIC DNA]</scope>
    <source>
        <strain evidence="1 2">MP104C</strain>
    </source>
</reference>
<sequence>MTVVPVMLGEWEELSPSGDSPTRGLSFRREPAARALAADLAESGKLEIRELLNGLAIQSKSFVGTIRLGPLQVTIRPKMTGFPLVALLRYAYGLRNLFLYGQVEMETTDRPFQDLLLSQLSAEAAELLSRGLHRAYRPRHELMASPRGRVNFQRLARTGGVRQSALPCYHHLRLADCLSNQVLVAGLRFGAGLTADLELRARLRRLAAVCGENVTPIRLDYHVFARLEREANRLTRAYEPAFRLTKILYRDAGAGLGREAGGLPVPGFLFDMNRFFQAVLSRFLHENLDGFRVQDEYRLQGMFAYVPGFNPQRRQAPAPRPDFVVFRGGRVAAILDAKYRDLWENALPRDMLYQLALYALSQGGGMRAAILYPTLDPRACEAVIEVREPVHGMGRAQVILRPVVIDELAEMVSLSDPATARRRKEYARHLAFGEK</sequence>
<dbReference type="KEGG" id="dau:Daud_0401"/>
<proteinExistence type="predicted"/>
<protein>
    <submittedName>
        <fullName evidence="1">McrBC 5-methylcytosine restriction system component-like protein</fullName>
    </submittedName>
</protein>
<dbReference type="PANTHER" id="PTHR38733:SF1">
    <property type="entry name" value="TYPE IV METHYL-DIRECTED RESTRICTION ENZYME ECOKMCRBC"/>
    <property type="match status" value="1"/>
</dbReference>
<accession>B1I205</accession>
<dbReference type="eggNOG" id="COG4268">
    <property type="taxonomic scope" value="Bacteria"/>
</dbReference>
<dbReference type="REBASE" id="17244">
    <property type="entry name" value="DauMPMcrBCP"/>
</dbReference>
<gene>
    <name evidence="1" type="ordered locus">Daud_0401</name>
</gene>
<name>B1I205_DESAP</name>
<dbReference type="InterPro" id="IPR019292">
    <property type="entry name" value="McrC"/>
</dbReference>
<dbReference type="HOGENOM" id="CLU_646768_0_0_9"/>
<dbReference type="EMBL" id="CP000860">
    <property type="protein sequence ID" value="ACA58951.1"/>
    <property type="molecule type" value="Genomic_DNA"/>
</dbReference>
<evidence type="ECO:0000313" key="2">
    <source>
        <dbReference type="Proteomes" id="UP000008544"/>
    </source>
</evidence>
<dbReference type="AlphaFoldDB" id="B1I205"/>
<reference evidence="2" key="1">
    <citation type="submission" date="2007-10" db="EMBL/GenBank/DDBJ databases">
        <title>Complete sequence of chromosome of Desulforudis audaxviator MP104C.</title>
        <authorList>
            <person name="Copeland A."/>
            <person name="Lucas S."/>
            <person name="Lapidus A."/>
            <person name="Barry K."/>
            <person name="Glavina del Rio T."/>
            <person name="Dalin E."/>
            <person name="Tice H."/>
            <person name="Bruce D."/>
            <person name="Pitluck S."/>
            <person name="Lowry S.R."/>
            <person name="Larimer F."/>
            <person name="Land M.L."/>
            <person name="Hauser L."/>
            <person name="Kyrpides N."/>
            <person name="Ivanova N.N."/>
            <person name="Richardson P."/>
        </authorList>
    </citation>
    <scope>NUCLEOTIDE SEQUENCE [LARGE SCALE GENOMIC DNA]</scope>
    <source>
        <strain evidence="2">MP104C</strain>
    </source>
</reference>
<dbReference type="Proteomes" id="UP000008544">
    <property type="component" value="Chromosome"/>
</dbReference>
<keyword evidence="2" id="KW-1185">Reference proteome</keyword>
<evidence type="ECO:0000313" key="1">
    <source>
        <dbReference type="EMBL" id="ACA58951.1"/>
    </source>
</evidence>